<evidence type="ECO:0000313" key="3">
    <source>
        <dbReference type="Proteomes" id="UP001149822"/>
    </source>
</evidence>
<reference evidence="2" key="1">
    <citation type="submission" date="2022-12" db="EMBL/GenBank/DDBJ databases">
        <title>Paracoccus sp. EF6 isolated from a lake water.</title>
        <authorList>
            <person name="Liu H."/>
        </authorList>
    </citation>
    <scope>NUCLEOTIDE SEQUENCE</scope>
    <source>
        <strain evidence="2">EF6</strain>
    </source>
</reference>
<dbReference type="InterPro" id="IPR051043">
    <property type="entry name" value="Sulfatase_Mod_Factor_Kinase"/>
</dbReference>
<dbReference type="InterPro" id="IPR005532">
    <property type="entry name" value="SUMF_dom"/>
</dbReference>
<dbReference type="Pfam" id="PF00656">
    <property type="entry name" value="Peptidase_C14"/>
    <property type="match status" value="1"/>
</dbReference>
<dbReference type="PANTHER" id="PTHR23150">
    <property type="entry name" value="SULFATASE MODIFYING FACTOR 1, 2"/>
    <property type="match status" value="1"/>
</dbReference>
<protein>
    <submittedName>
        <fullName evidence="2">SUMF1/EgtB/PvdO family nonheme iron enzyme</fullName>
    </submittedName>
</protein>
<comment type="caution">
    <text evidence="2">The sequence shown here is derived from an EMBL/GenBank/DDBJ whole genome shotgun (WGS) entry which is preliminary data.</text>
</comment>
<name>A0ABT4J8N5_9RHOB</name>
<dbReference type="Proteomes" id="UP001149822">
    <property type="component" value="Unassembled WGS sequence"/>
</dbReference>
<dbReference type="InterPro" id="IPR016187">
    <property type="entry name" value="CTDL_fold"/>
</dbReference>
<dbReference type="SUPFAM" id="SSF52129">
    <property type="entry name" value="Caspase-like"/>
    <property type="match status" value="1"/>
</dbReference>
<sequence>MTHRAFVYGCNGLPGRGKLKYARDDAARLTEILRSPRCNYEVISPKPAQAKHVKLYELEKATLACAPDDTFLFYFSGHGVLEQGKLQLVWQEKVKDEREASVGVSQVLYYVDRCKAASKLVVLDCCHAGAGAHGARGEGMPVEEATKPCPDNYLMLMAGDRLERINEFPELGGSFLGDALRRALKDDFDQADQDKDKRLSFEDLTHWIKLSWEGLGRYLKEGKQRLVPLPHSFGQTKGGRLFLTPEVPRWTPHGIPWRDGSTMMLLPLRPRNGLALCIGQHPVTNAQYKRFVTETDHPEPAGKYFPGVGNRFNFHDWREFYPWRTVGFNDPEQPVTCVSLVDVLAYRNWLNAKLGGPPMALVPSPRLWQVAVLGREFGRGNLAEEPPLALLLPGVAIHHRSAAPAPVDRNGQRANLAGVSDLIGNVWEWASSIDPRVKLGRPASGYRLIAQGQQVDELLGGGFQDDLETADLKAKTEMSISVDAIGADRTLAHFDLGFRLASLVNVATLPAEVRLVLSLQRTGSEALWEDTLDMPRTGNA</sequence>
<evidence type="ECO:0000313" key="2">
    <source>
        <dbReference type="EMBL" id="MCZ0962952.1"/>
    </source>
</evidence>
<evidence type="ECO:0000259" key="1">
    <source>
        <dbReference type="PROSITE" id="PS50222"/>
    </source>
</evidence>
<dbReference type="PROSITE" id="PS50222">
    <property type="entry name" value="EF_HAND_2"/>
    <property type="match status" value="1"/>
</dbReference>
<gene>
    <name evidence="2" type="ORF">OU682_15130</name>
</gene>
<dbReference type="Gene3D" id="3.90.1580.10">
    <property type="entry name" value="paralog of FGE (formylglycine-generating enzyme)"/>
    <property type="match status" value="1"/>
</dbReference>
<dbReference type="PANTHER" id="PTHR23150:SF19">
    <property type="entry name" value="FORMYLGLYCINE-GENERATING ENZYME"/>
    <property type="match status" value="1"/>
</dbReference>
<dbReference type="PROSITE" id="PS00018">
    <property type="entry name" value="EF_HAND_1"/>
    <property type="match status" value="1"/>
</dbReference>
<dbReference type="Gene3D" id="3.40.50.1460">
    <property type="match status" value="1"/>
</dbReference>
<dbReference type="InterPro" id="IPR029030">
    <property type="entry name" value="Caspase-like_dom_sf"/>
</dbReference>
<dbReference type="SUPFAM" id="SSF56436">
    <property type="entry name" value="C-type lectin-like"/>
    <property type="match status" value="1"/>
</dbReference>
<proteinExistence type="predicted"/>
<dbReference type="InterPro" id="IPR002048">
    <property type="entry name" value="EF_hand_dom"/>
</dbReference>
<dbReference type="Pfam" id="PF03781">
    <property type="entry name" value="FGE-sulfatase"/>
    <property type="match status" value="1"/>
</dbReference>
<dbReference type="InterPro" id="IPR011600">
    <property type="entry name" value="Pept_C14_caspase"/>
</dbReference>
<accession>A0ABT4J8N5</accession>
<dbReference type="InterPro" id="IPR018247">
    <property type="entry name" value="EF_Hand_1_Ca_BS"/>
</dbReference>
<dbReference type="InterPro" id="IPR042095">
    <property type="entry name" value="SUMF_sf"/>
</dbReference>
<keyword evidence="3" id="KW-1185">Reference proteome</keyword>
<organism evidence="2 3">
    <name type="scientific">Paracoccus benzoatiresistens</name>
    <dbReference type="NCBI Taxonomy" id="2997341"/>
    <lineage>
        <taxon>Bacteria</taxon>
        <taxon>Pseudomonadati</taxon>
        <taxon>Pseudomonadota</taxon>
        <taxon>Alphaproteobacteria</taxon>
        <taxon>Rhodobacterales</taxon>
        <taxon>Paracoccaceae</taxon>
        <taxon>Paracoccus</taxon>
    </lineage>
</organism>
<dbReference type="EMBL" id="JAPTYD010000025">
    <property type="protein sequence ID" value="MCZ0962952.1"/>
    <property type="molecule type" value="Genomic_DNA"/>
</dbReference>
<feature type="domain" description="EF-hand" evidence="1">
    <location>
        <begin position="179"/>
        <end position="214"/>
    </location>
</feature>